<protein>
    <recommendedName>
        <fullName evidence="4">Threonine synthase</fullName>
        <ecNumber evidence="4">4.2.3.1</ecNumber>
    </recommendedName>
</protein>
<dbReference type="Gene3D" id="3.90.1380.10">
    <property type="entry name" value="Threonine synthase, N-terminal domain"/>
    <property type="match status" value="1"/>
</dbReference>
<gene>
    <name evidence="8" type="ORF">M972_11910</name>
</gene>
<dbReference type="AlphaFoldDB" id="A0AB36TDZ0"/>
<dbReference type="InterPro" id="IPR037158">
    <property type="entry name" value="Thr_synth_N_sf"/>
</dbReference>
<dbReference type="NCBIfam" id="TIGR00260">
    <property type="entry name" value="thrC"/>
    <property type="match status" value="1"/>
</dbReference>
<reference evidence="8 9" key="1">
    <citation type="submission" date="2017-09" db="EMBL/GenBank/DDBJ databases">
        <title>Evaluation of Pacific Biosciences Sequencing Technology to Finishing C. thermocellum Genome Sequences.</title>
        <authorList>
            <person name="Brown S."/>
        </authorList>
    </citation>
    <scope>NUCLEOTIDE SEQUENCE [LARGE SCALE GENOMIC DNA]</scope>
    <source>
        <strain evidence="8 9">AD2</strain>
    </source>
</reference>
<evidence type="ECO:0000313" key="9">
    <source>
        <dbReference type="Proteomes" id="UP000223596"/>
    </source>
</evidence>
<dbReference type="GO" id="GO:0005737">
    <property type="term" value="C:cytoplasm"/>
    <property type="evidence" value="ECO:0007669"/>
    <property type="project" value="TreeGrafter"/>
</dbReference>
<dbReference type="SUPFAM" id="SSF53686">
    <property type="entry name" value="Tryptophan synthase beta subunit-like PLP-dependent enzymes"/>
    <property type="match status" value="1"/>
</dbReference>
<feature type="modified residue" description="N6-(pyridoxal phosphate)lysine" evidence="5">
    <location>
        <position position="175"/>
    </location>
</feature>
<dbReference type="EMBL" id="PDBW01000001">
    <property type="protein sequence ID" value="PFH02144.1"/>
    <property type="molecule type" value="Genomic_DNA"/>
</dbReference>
<comment type="caution">
    <text evidence="8">The sequence shown here is derived from an EMBL/GenBank/DDBJ whole genome shotgun (WGS) entry which is preliminary data.</text>
</comment>
<dbReference type="Pfam" id="PF00291">
    <property type="entry name" value="PALP"/>
    <property type="match status" value="1"/>
</dbReference>
<dbReference type="PANTHER" id="PTHR43515">
    <property type="entry name" value="THREONINE SYNTHASE-LIKE 1"/>
    <property type="match status" value="1"/>
</dbReference>
<dbReference type="InterPro" id="IPR029144">
    <property type="entry name" value="Thr_synth_N"/>
</dbReference>
<evidence type="ECO:0000256" key="5">
    <source>
        <dbReference type="PIRSR" id="PIRSR604450-51"/>
    </source>
</evidence>
<evidence type="ECO:0000256" key="3">
    <source>
        <dbReference type="ARBA" id="ARBA00022898"/>
    </source>
</evidence>
<dbReference type="InterPro" id="IPR036052">
    <property type="entry name" value="TrpB-like_PALP_sf"/>
</dbReference>
<sequence length="561" mass="62715">MIGEQSVELNFCALCPVVCKNVVDLIVICIVLPNVREFVTTMIELHFAIWNICDLRYMGGNEMYYESTRGGLKSVSSAEAIKRGIAPDGGLFVPENKVSFTGSEISAMADMSYQERALYILKHYLTDYSDEEIADCVYNAYTDEKFDDKRIAPLVQLNENVNILELWHGPTCAFKDMALQILPHFLVKAVRKTGETGEIVILVATSGDTGKAALEGFKDVEGTRIIVFYPQDGVSQVQKMQMVTQEGKNVYTIGVEGNFDDAQSGVKAIFTDEELKQKMDKGNFKFSSANSINWGRLVPQIVYYFSAYADMLKNGEIKEGDKINFVVPTGNFGNILAAFYAMQMGLPVNRLICASNDNNVLTDFINTGVYDKNREFKRTISPSMDILISSNLERLLFELTGHDPLPVNNWMSSLKETGKYTVDNTMKKKISEIFWGGYSNEAETLKTIEAIYKEYGYVIDTHTAVGVDVYDKYVISTGDVTKTVIASTASPFKFNESVVKAVLGNEALKGRTEFELLEVLAKECRLKIPEGLKDLDKKPVLHKQVCSKFDMKQQVESILGL</sequence>
<dbReference type="InterPro" id="IPR004450">
    <property type="entry name" value="Thr_synthase-like"/>
</dbReference>
<dbReference type="InterPro" id="IPR001926">
    <property type="entry name" value="TrpB-like_PALP"/>
</dbReference>
<proteinExistence type="inferred from homology"/>
<comment type="cofactor">
    <cofactor evidence="1 5">
        <name>pyridoxal 5'-phosphate</name>
        <dbReference type="ChEBI" id="CHEBI:597326"/>
    </cofactor>
</comment>
<dbReference type="CDD" id="cd01560">
    <property type="entry name" value="Thr-synth_2"/>
    <property type="match status" value="1"/>
</dbReference>
<evidence type="ECO:0000313" key="8">
    <source>
        <dbReference type="EMBL" id="PFH02144.1"/>
    </source>
</evidence>
<keyword evidence="3 5" id="KW-0663">Pyridoxal phosphate</keyword>
<dbReference type="EC" id="4.2.3.1" evidence="4"/>
<accession>A0AB36TDZ0</accession>
<dbReference type="GO" id="GO:0009088">
    <property type="term" value="P:threonine biosynthetic process"/>
    <property type="evidence" value="ECO:0007669"/>
    <property type="project" value="UniProtKB-UniRule"/>
</dbReference>
<dbReference type="Gene3D" id="3.40.50.1100">
    <property type="match status" value="2"/>
</dbReference>
<evidence type="ECO:0000259" key="7">
    <source>
        <dbReference type="Pfam" id="PF14821"/>
    </source>
</evidence>
<feature type="domain" description="Tryptophan synthase beta chain-like PALP" evidence="6">
    <location>
        <begin position="157"/>
        <end position="394"/>
    </location>
</feature>
<dbReference type="Pfam" id="PF24857">
    <property type="entry name" value="THR4_C"/>
    <property type="match status" value="1"/>
</dbReference>
<dbReference type="Proteomes" id="UP000223596">
    <property type="component" value="Unassembled WGS sequence"/>
</dbReference>
<evidence type="ECO:0000256" key="4">
    <source>
        <dbReference type="NCBIfam" id="TIGR00260"/>
    </source>
</evidence>
<evidence type="ECO:0000259" key="6">
    <source>
        <dbReference type="Pfam" id="PF00291"/>
    </source>
</evidence>
<dbReference type="GO" id="GO:0004795">
    <property type="term" value="F:threonine synthase activity"/>
    <property type="evidence" value="ECO:0007669"/>
    <property type="project" value="UniProtKB-UniRule"/>
</dbReference>
<dbReference type="PANTHER" id="PTHR43515:SF1">
    <property type="entry name" value="THREONINE SYNTHASE-LIKE 1"/>
    <property type="match status" value="1"/>
</dbReference>
<evidence type="ECO:0000256" key="2">
    <source>
        <dbReference type="ARBA" id="ARBA00005517"/>
    </source>
</evidence>
<feature type="domain" description="Threonine synthase N-terminal" evidence="7">
    <location>
        <begin position="65"/>
        <end position="141"/>
    </location>
</feature>
<dbReference type="Pfam" id="PF14821">
    <property type="entry name" value="Thr_synth_N"/>
    <property type="match status" value="1"/>
</dbReference>
<comment type="similarity">
    <text evidence="2">Belongs to the threonine synthase family.</text>
</comment>
<name>A0AB36TDZ0_ACETH</name>
<organism evidence="8 9">
    <name type="scientific">Acetivibrio thermocellus AD2</name>
    <dbReference type="NCBI Taxonomy" id="1138384"/>
    <lineage>
        <taxon>Bacteria</taxon>
        <taxon>Bacillati</taxon>
        <taxon>Bacillota</taxon>
        <taxon>Clostridia</taxon>
        <taxon>Eubacteriales</taxon>
        <taxon>Oscillospiraceae</taxon>
        <taxon>Acetivibrio</taxon>
    </lineage>
</organism>
<evidence type="ECO:0000256" key="1">
    <source>
        <dbReference type="ARBA" id="ARBA00001933"/>
    </source>
</evidence>